<proteinExistence type="predicted"/>
<dbReference type="Proteomes" id="UP000053286">
    <property type="component" value="Unassembled WGS sequence"/>
</dbReference>
<feature type="non-terminal residue" evidence="1">
    <location>
        <position position="79"/>
    </location>
</feature>
<sequence>MAEGPGSWKDFTPARGDDEAARGAVASLLGAADAENARQAQRSGLHGVDPAWEEMRGAVVVAEVEEQFLHLAIRKQVSY</sequence>
<keyword evidence="2" id="KW-1185">Reference proteome</keyword>
<evidence type="ECO:0000313" key="1">
    <source>
        <dbReference type="EMBL" id="KFM06328.1"/>
    </source>
</evidence>
<name>A0A087QYM4_APTFO</name>
<protein>
    <submittedName>
        <fullName evidence="1">Uncharacterized protein</fullName>
    </submittedName>
</protein>
<dbReference type="AlphaFoldDB" id="A0A087QYM4"/>
<evidence type="ECO:0000313" key="2">
    <source>
        <dbReference type="Proteomes" id="UP000053286"/>
    </source>
</evidence>
<gene>
    <name evidence="1" type="ORF">AS27_02285</name>
</gene>
<accession>A0A087QYM4</accession>
<organism evidence="1 2">
    <name type="scientific">Aptenodytes forsteri</name>
    <name type="common">Emperor penguin</name>
    <dbReference type="NCBI Taxonomy" id="9233"/>
    <lineage>
        <taxon>Eukaryota</taxon>
        <taxon>Metazoa</taxon>
        <taxon>Chordata</taxon>
        <taxon>Craniata</taxon>
        <taxon>Vertebrata</taxon>
        <taxon>Euteleostomi</taxon>
        <taxon>Archelosauria</taxon>
        <taxon>Archosauria</taxon>
        <taxon>Dinosauria</taxon>
        <taxon>Saurischia</taxon>
        <taxon>Theropoda</taxon>
        <taxon>Coelurosauria</taxon>
        <taxon>Aves</taxon>
        <taxon>Neognathae</taxon>
        <taxon>Neoaves</taxon>
        <taxon>Aequornithes</taxon>
        <taxon>Sphenisciformes</taxon>
        <taxon>Spheniscidae</taxon>
        <taxon>Aptenodytes</taxon>
    </lineage>
</organism>
<dbReference type="EMBL" id="KL226001">
    <property type="protein sequence ID" value="KFM06328.1"/>
    <property type="molecule type" value="Genomic_DNA"/>
</dbReference>
<reference evidence="1 2" key="1">
    <citation type="submission" date="2014-04" db="EMBL/GenBank/DDBJ databases">
        <title>Genome evolution of avian class.</title>
        <authorList>
            <person name="Zhang G."/>
            <person name="Li C."/>
        </authorList>
    </citation>
    <scope>NUCLEOTIDE SEQUENCE [LARGE SCALE GENOMIC DNA]</scope>
    <source>
        <strain evidence="1">BGI_AS27</strain>
    </source>
</reference>